<evidence type="ECO:0000313" key="12">
    <source>
        <dbReference type="Proteomes" id="UP001209570"/>
    </source>
</evidence>
<evidence type="ECO:0000256" key="2">
    <source>
        <dbReference type="ARBA" id="ARBA00004477"/>
    </source>
</evidence>
<keyword evidence="12" id="KW-1185">Reference proteome</keyword>
<evidence type="ECO:0000256" key="9">
    <source>
        <dbReference type="SAM" id="Phobius"/>
    </source>
</evidence>
<comment type="caution">
    <text evidence="11">The sequence shown here is derived from an EMBL/GenBank/DDBJ whole genome shotgun (WGS) entry which is preliminary data.</text>
</comment>
<comment type="similarity">
    <text evidence="3">Belongs to the OST3/OST6 family.</text>
</comment>
<evidence type="ECO:0000256" key="6">
    <source>
        <dbReference type="ARBA" id="ARBA00022824"/>
    </source>
</evidence>
<accession>A0AAD5LE23</accession>
<dbReference type="Pfam" id="PF04756">
    <property type="entry name" value="OST3_OST6"/>
    <property type="match status" value="1"/>
</dbReference>
<comment type="subcellular location">
    <subcellularLocation>
        <location evidence="2">Endoplasmic reticulum membrane</location>
        <topology evidence="2">Multi-pass membrane protein</topology>
    </subcellularLocation>
</comment>
<dbReference type="PANTHER" id="PTHR12692">
    <property type="entry name" value="DOLICHYL-DIPHOSPHOOLIGOSACCHARIDE--PROTEIN GLYCOSYLTRANSFERASE-RELATED"/>
    <property type="match status" value="1"/>
</dbReference>
<evidence type="ECO:0000256" key="4">
    <source>
        <dbReference type="ARBA" id="ARBA00022692"/>
    </source>
</evidence>
<feature type="transmembrane region" description="Helical" evidence="9">
    <location>
        <begin position="268"/>
        <end position="290"/>
    </location>
</feature>
<evidence type="ECO:0000256" key="8">
    <source>
        <dbReference type="ARBA" id="ARBA00023136"/>
    </source>
</evidence>
<dbReference type="EMBL" id="JAKCXM010000237">
    <property type="protein sequence ID" value="KAJ0397812.1"/>
    <property type="molecule type" value="Genomic_DNA"/>
</dbReference>
<evidence type="ECO:0000313" key="11">
    <source>
        <dbReference type="EMBL" id="KAJ0397812.1"/>
    </source>
</evidence>
<comment type="function">
    <text evidence="1">Subunit of the oligosaccharyl transferase (OST) complex that catalyzes the initial transfer of a defined glycan (Glc(3)Man(9)GlcNAc(2) in eukaryotes) from the lipid carrier dolichol-pyrophosphate to an asparagine residue within an Asn-X-Ser/Thr consensus motif in nascent polypeptide chains, the first step in protein N-glycosylation. N-glycosylation occurs cotranslationally and the complex associates with the Sec61 complex at the channel-forming translocon complex that mediates protein translocation across the endoplasmic reticulum (ER). All subunits are required for a maximal enzyme activity.</text>
</comment>
<dbReference type="GO" id="GO:0008250">
    <property type="term" value="C:oligosaccharyltransferase complex"/>
    <property type="evidence" value="ECO:0007669"/>
    <property type="project" value="TreeGrafter"/>
</dbReference>
<keyword evidence="6" id="KW-0256">Endoplasmic reticulum</keyword>
<proteinExistence type="inferred from homology"/>
<reference evidence="11" key="1">
    <citation type="submission" date="2021-12" db="EMBL/GenBank/DDBJ databases">
        <title>Prjna785345.</title>
        <authorList>
            <person name="Rujirawat T."/>
            <person name="Krajaejun T."/>
        </authorList>
    </citation>
    <scope>NUCLEOTIDE SEQUENCE</scope>
    <source>
        <strain evidence="11">Pi057C3</strain>
    </source>
</reference>
<evidence type="ECO:0000256" key="10">
    <source>
        <dbReference type="SAM" id="SignalP"/>
    </source>
</evidence>
<feature type="chain" id="PRO_5041949641" evidence="10">
    <location>
        <begin position="30"/>
        <end position="380"/>
    </location>
</feature>
<feature type="transmembrane region" description="Helical" evidence="9">
    <location>
        <begin position="352"/>
        <end position="372"/>
    </location>
</feature>
<dbReference type="GO" id="GO:0018279">
    <property type="term" value="P:protein N-linked glycosylation via asparagine"/>
    <property type="evidence" value="ECO:0007669"/>
    <property type="project" value="TreeGrafter"/>
</dbReference>
<keyword evidence="7 9" id="KW-1133">Transmembrane helix</keyword>
<dbReference type="AlphaFoldDB" id="A0AAD5LE23"/>
<name>A0AAD5LE23_PYTIN</name>
<feature type="transmembrane region" description="Helical" evidence="9">
    <location>
        <begin position="320"/>
        <end position="340"/>
    </location>
</feature>
<organism evidence="11 12">
    <name type="scientific">Pythium insidiosum</name>
    <name type="common">Pythiosis disease agent</name>
    <dbReference type="NCBI Taxonomy" id="114742"/>
    <lineage>
        <taxon>Eukaryota</taxon>
        <taxon>Sar</taxon>
        <taxon>Stramenopiles</taxon>
        <taxon>Oomycota</taxon>
        <taxon>Peronosporomycetes</taxon>
        <taxon>Pythiales</taxon>
        <taxon>Pythiaceae</taxon>
        <taxon>Pythium</taxon>
    </lineage>
</organism>
<dbReference type="InterPro" id="IPR021149">
    <property type="entry name" value="OligosaccharylTrfase_OST3/OST6"/>
</dbReference>
<keyword evidence="5 10" id="KW-0732">Signal</keyword>
<evidence type="ECO:0000256" key="7">
    <source>
        <dbReference type="ARBA" id="ARBA00022989"/>
    </source>
</evidence>
<sequence length="380" mass="41565">MVAMFARDNGVSMLALALCVALTAQRCVSLATQLPFFPAPPSLAPSPRFVSLLPPDAEPADVDMDASWDRYERYLMDSSRSTAFLVLLSGPSACPRAVEREAALEEAADDDAEETEIVDPHGALCEHRLNATRDAVKAIDAATERVLPSIPVVVVSVDHFPQALAKASSPSLLWFPPRSAKSFQRFAHPQTNFLDLSASAREQLPHAISEFLRRSALQAGLTGQTAAGQPSASEEPSMLLPALAVGIYASVTALKHRQALVSGVQRRFFWLVMSLAVMYVALSGTMHSLIKQTPLLYAHPQHGVVFFHPSGRKQFLLEGLAMGSWTFVISLAALCVMEVMPRLPSRYSREELFRIALLVIGGSYIALYIVFISKHRWLAR</sequence>
<keyword evidence="4 9" id="KW-0812">Transmembrane</keyword>
<gene>
    <name evidence="11" type="ORF">P43SY_000892</name>
</gene>
<feature type="signal peptide" evidence="10">
    <location>
        <begin position="1"/>
        <end position="29"/>
    </location>
</feature>
<evidence type="ECO:0000256" key="3">
    <source>
        <dbReference type="ARBA" id="ARBA00009561"/>
    </source>
</evidence>
<dbReference type="PANTHER" id="PTHR12692:SF0">
    <property type="entry name" value="GH11935P"/>
    <property type="match status" value="1"/>
</dbReference>
<keyword evidence="8 9" id="KW-0472">Membrane</keyword>
<protein>
    <submittedName>
        <fullName evidence="11">Uncharacterized protein</fullName>
    </submittedName>
</protein>
<evidence type="ECO:0000256" key="5">
    <source>
        <dbReference type="ARBA" id="ARBA00022729"/>
    </source>
</evidence>
<dbReference type="Proteomes" id="UP001209570">
    <property type="component" value="Unassembled WGS sequence"/>
</dbReference>
<evidence type="ECO:0000256" key="1">
    <source>
        <dbReference type="ARBA" id="ARBA00002791"/>
    </source>
</evidence>